<dbReference type="GO" id="GO:0004252">
    <property type="term" value="F:serine-type endopeptidase activity"/>
    <property type="evidence" value="ECO:0007669"/>
    <property type="project" value="InterPro"/>
</dbReference>
<feature type="compositionally biased region" description="Low complexity" evidence="3">
    <location>
        <begin position="1"/>
        <end position="22"/>
    </location>
</feature>
<reference evidence="4" key="1">
    <citation type="submission" date="2020-12" db="EMBL/GenBank/DDBJ databases">
        <authorList>
            <person name="Iha C."/>
        </authorList>
    </citation>
    <scope>NUCLEOTIDE SEQUENCE</scope>
</reference>
<sequence length="349" mass="37825">MGTRAPAAPTAPRRAATARSAPLLPKASIRRAWPRPRDGPGAQASMGVGIRPDDNDVASELKLVVPKSAYGLSQRQMAALGLVGEQVARRYDVCEDELTAAAHYGGEVVSEHTRIATRMAGGRPPSQAPPDLPSLLLDGRICYIGMPLVAQVTELVISELLWLNYNNPEQAVYVYINSVGSQTPDGQTVGFETEAYAILDTMAYIRPTKYTLVVGQAFGNAAMILASGKRGGRYALPHSRIMLAPPRANRSYGVASNVMIRANELENCTETYIDFLTGFTGRDKDEIKKDSGRNRYFTPEQAIEYGLIDKVVQPEDTMISEKDYDRMLAQSQAMQQRMAGSDAPAAAAG</sequence>
<dbReference type="GO" id="GO:0009368">
    <property type="term" value="C:endopeptidase Clp complex"/>
    <property type="evidence" value="ECO:0007669"/>
    <property type="project" value="TreeGrafter"/>
</dbReference>
<protein>
    <recommendedName>
        <fullName evidence="2">ATP-dependent Clp protease proteolytic subunit</fullName>
    </recommendedName>
</protein>
<dbReference type="OrthoDB" id="2017408at2759"/>
<evidence type="ECO:0000256" key="3">
    <source>
        <dbReference type="SAM" id="MobiDB-lite"/>
    </source>
</evidence>
<dbReference type="Pfam" id="PF00574">
    <property type="entry name" value="CLP_protease"/>
    <property type="match status" value="1"/>
</dbReference>
<dbReference type="SUPFAM" id="SSF52096">
    <property type="entry name" value="ClpP/crotonase"/>
    <property type="match status" value="1"/>
</dbReference>
<dbReference type="GO" id="GO:0006515">
    <property type="term" value="P:protein quality control for misfolded or incompletely synthesized proteins"/>
    <property type="evidence" value="ECO:0007669"/>
    <property type="project" value="TreeGrafter"/>
</dbReference>
<dbReference type="InterPro" id="IPR001907">
    <property type="entry name" value="ClpP"/>
</dbReference>
<dbReference type="PRINTS" id="PR00127">
    <property type="entry name" value="CLPPROTEASEP"/>
</dbReference>
<feature type="region of interest" description="Disordered" evidence="3">
    <location>
        <begin position="1"/>
        <end position="51"/>
    </location>
</feature>
<name>A0A8S1J9T3_9CHLO</name>
<dbReference type="PANTHER" id="PTHR10381">
    <property type="entry name" value="ATP-DEPENDENT CLP PROTEASE PROTEOLYTIC SUBUNIT"/>
    <property type="match status" value="1"/>
</dbReference>
<organism evidence="4 5">
    <name type="scientific">Ostreobium quekettii</name>
    <dbReference type="NCBI Taxonomy" id="121088"/>
    <lineage>
        <taxon>Eukaryota</taxon>
        <taxon>Viridiplantae</taxon>
        <taxon>Chlorophyta</taxon>
        <taxon>core chlorophytes</taxon>
        <taxon>Ulvophyceae</taxon>
        <taxon>TCBD clade</taxon>
        <taxon>Bryopsidales</taxon>
        <taxon>Ostreobineae</taxon>
        <taxon>Ostreobiaceae</taxon>
        <taxon>Ostreobium</taxon>
    </lineage>
</organism>
<comment type="similarity">
    <text evidence="1 2">Belongs to the peptidase S14 family.</text>
</comment>
<dbReference type="AlphaFoldDB" id="A0A8S1J9T3"/>
<evidence type="ECO:0000256" key="2">
    <source>
        <dbReference type="RuleBase" id="RU003567"/>
    </source>
</evidence>
<keyword evidence="5" id="KW-1185">Reference proteome</keyword>
<dbReference type="EMBL" id="CAJHUC010001958">
    <property type="protein sequence ID" value="CAD7702816.1"/>
    <property type="molecule type" value="Genomic_DNA"/>
</dbReference>
<dbReference type="GO" id="GO:0009536">
    <property type="term" value="C:plastid"/>
    <property type="evidence" value="ECO:0007669"/>
    <property type="project" value="UniProtKB-ARBA"/>
</dbReference>
<dbReference type="PANTHER" id="PTHR10381:SF55">
    <property type="entry name" value="ATP-DEPENDENT CLP PROTEASE PROTEOLYTIC SUBUNIT-RELATED PROTEIN 1, CHLOROPLASTIC"/>
    <property type="match status" value="1"/>
</dbReference>
<evidence type="ECO:0000313" key="4">
    <source>
        <dbReference type="EMBL" id="CAD7702816.1"/>
    </source>
</evidence>
<dbReference type="Gene3D" id="3.90.226.10">
    <property type="entry name" value="2-enoyl-CoA Hydratase, Chain A, domain 1"/>
    <property type="match status" value="1"/>
</dbReference>
<dbReference type="GO" id="GO:0051117">
    <property type="term" value="F:ATPase binding"/>
    <property type="evidence" value="ECO:0007669"/>
    <property type="project" value="TreeGrafter"/>
</dbReference>
<dbReference type="InterPro" id="IPR023562">
    <property type="entry name" value="ClpP/TepA"/>
</dbReference>
<accession>A0A8S1J9T3</accession>
<dbReference type="CDD" id="cd07017">
    <property type="entry name" value="S14_ClpP_2"/>
    <property type="match status" value="1"/>
</dbReference>
<dbReference type="GO" id="GO:0004176">
    <property type="term" value="F:ATP-dependent peptidase activity"/>
    <property type="evidence" value="ECO:0007669"/>
    <property type="project" value="InterPro"/>
</dbReference>
<gene>
    <name evidence="4" type="ORF">OSTQU699_LOCUS8173</name>
</gene>
<comment type="caution">
    <text evidence="4">The sequence shown here is derived from an EMBL/GenBank/DDBJ whole genome shotgun (WGS) entry which is preliminary data.</text>
</comment>
<evidence type="ECO:0000256" key="1">
    <source>
        <dbReference type="ARBA" id="ARBA00007039"/>
    </source>
</evidence>
<dbReference type="Proteomes" id="UP000708148">
    <property type="component" value="Unassembled WGS sequence"/>
</dbReference>
<proteinExistence type="inferred from homology"/>
<dbReference type="InterPro" id="IPR029045">
    <property type="entry name" value="ClpP/crotonase-like_dom_sf"/>
</dbReference>
<evidence type="ECO:0000313" key="5">
    <source>
        <dbReference type="Proteomes" id="UP000708148"/>
    </source>
</evidence>